<feature type="chain" id="PRO_5004717260" description="VWFC domain-containing protein" evidence="1">
    <location>
        <begin position="17"/>
        <end position="151"/>
    </location>
</feature>
<dbReference type="Pfam" id="PF23334">
    <property type="entry name" value="VWC2L_2nd"/>
    <property type="match status" value="1"/>
</dbReference>
<dbReference type="InterPro" id="IPR042979">
    <property type="entry name" value="VWC2/VWC2L"/>
</dbReference>
<dbReference type="SUPFAM" id="SSF57603">
    <property type="entry name" value="FnI-like domain"/>
    <property type="match status" value="1"/>
</dbReference>
<feature type="signal peptide" evidence="1">
    <location>
        <begin position="1"/>
        <end position="16"/>
    </location>
</feature>
<dbReference type="GO" id="GO:0030514">
    <property type="term" value="P:negative regulation of BMP signaling pathway"/>
    <property type="evidence" value="ECO:0007669"/>
    <property type="project" value="TreeGrafter"/>
</dbReference>
<evidence type="ECO:0000313" key="2">
    <source>
        <dbReference type="EMBL" id="ESP03091.1"/>
    </source>
</evidence>
<dbReference type="HOGENOM" id="CLU_100254_0_0_1"/>
<dbReference type="AlphaFoldDB" id="V4B6C7"/>
<evidence type="ECO:0000313" key="3">
    <source>
        <dbReference type="Proteomes" id="UP000030746"/>
    </source>
</evidence>
<dbReference type="RefSeq" id="XP_009046561.1">
    <property type="nucleotide sequence ID" value="XM_009048313.1"/>
</dbReference>
<accession>V4B6C7</accession>
<proteinExistence type="predicted"/>
<dbReference type="EMBL" id="KB200129">
    <property type="protein sequence ID" value="ESP03091.1"/>
    <property type="molecule type" value="Genomic_DNA"/>
</dbReference>
<gene>
    <name evidence="2" type="ORF">LOTGIDRAFT_157055</name>
</gene>
<dbReference type="OrthoDB" id="5976811at2759"/>
<dbReference type="GO" id="GO:0032281">
    <property type="term" value="C:AMPA glutamate receptor complex"/>
    <property type="evidence" value="ECO:0007669"/>
    <property type="project" value="TreeGrafter"/>
</dbReference>
<organism evidence="2 3">
    <name type="scientific">Lottia gigantea</name>
    <name type="common">Giant owl limpet</name>
    <dbReference type="NCBI Taxonomy" id="225164"/>
    <lineage>
        <taxon>Eukaryota</taxon>
        <taxon>Metazoa</taxon>
        <taxon>Spiralia</taxon>
        <taxon>Lophotrochozoa</taxon>
        <taxon>Mollusca</taxon>
        <taxon>Gastropoda</taxon>
        <taxon>Patellogastropoda</taxon>
        <taxon>Lottioidea</taxon>
        <taxon>Lottiidae</taxon>
        <taxon>Lottia</taxon>
    </lineage>
</organism>
<dbReference type="GO" id="GO:0005615">
    <property type="term" value="C:extracellular space"/>
    <property type="evidence" value="ECO:0007669"/>
    <property type="project" value="TreeGrafter"/>
</dbReference>
<keyword evidence="1" id="KW-0732">Signal</keyword>
<dbReference type="PANTHER" id="PTHR46252:SF3">
    <property type="entry name" value="KIELIN_CHORDIN-LIKE PROTEIN"/>
    <property type="match status" value="1"/>
</dbReference>
<dbReference type="CTD" id="20237185"/>
<protein>
    <recommendedName>
        <fullName evidence="4">VWFC domain-containing protein</fullName>
    </recommendedName>
</protein>
<evidence type="ECO:0008006" key="4">
    <source>
        <dbReference type="Google" id="ProtNLM"/>
    </source>
</evidence>
<reference evidence="2 3" key="1">
    <citation type="journal article" date="2013" name="Nature">
        <title>Insights into bilaterian evolution from three spiralian genomes.</title>
        <authorList>
            <person name="Simakov O."/>
            <person name="Marletaz F."/>
            <person name="Cho S.J."/>
            <person name="Edsinger-Gonzales E."/>
            <person name="Havlak P."/>
            <person name="Hellsten U."/>
            <person name="Kuo D.H."/>
            <person name="Larsson T."/>
            <person name="Lv J."/>
            <person name="Arendt D."/>
            <person name="Savage R."/>
            <person name="Osoegawa K."/>
            <person name="de Jong P."/>
            <person name="Grimwood J."/>
            <person name="Chapman J.A."/>
            <person name="Shapiro H."/>
            <person name="Aerts A."/>
            <person name="Otillar R.P."/>
            <person name="Terry A.Y."/>
            <person name="Boore J.L."/>
            <person name="Grigoriev I.V."/>
            <person name="Lindberg D.R."/>
            <person name="Seaver E.C."/>
            <person name="Weisblat D.A."/>
            <person name="Putnam N.H."/>
            <person name="Rokhsar D.S."/>
        </authorList>
    </citation>
    <scope>NUCLEOTIDE SEQUENCE [LARGE SCALE GENOMIC DNA]</scope>
</reference>
<dbReference type="KEGG" id="lgi:LOTGIDRAFT_157055"/>
<name>V4B6C7_LOTGI</name>
<dbReference type="GO" id="GO:0045202">
    <property type="term" value="C:synapse"/>
    <property type="evidence" value="ECO:0007669"/>
    <property type="project" value="UniProtKB-SubCell"/>
</dbReference>
<keyword evidence="3" id="KW-1185">Reference proteome</keyword>
<dbReference type="Proteomes" id="UP000030746">
    <property type="component" value="Unassembled WGS sequence"/>
</dbReference>
<dbReference type="PANTHER" id="PTHR46252">
    <property type="entry name" value="BRORIN FAMILY MEMBER"/>
    <property type="match status" value="1"/>
</dbReference>
<dbReference type="GeneID" id="20237185"/>
<sequence>MFSFILLFIAPQLVYGRSPVSSPCTCTDGTQVPPGEQIMVSPCHGCYCDEKTHTVFPIIIMCSPVINCVDPQNDPDKCCPTCSNGENCLASFIDDNGEKKSKIILVNDGEVEFGSIKCQCDKSHMYHGGEPKAYCTPQPGDKNEAPVIQLL</sequence>
<evidence type="ECO:0000256" key="1">
    <source>
        <dbReference type="SAM" id="SignalP"/>
    </source>
</evidence>